<comment type="caution">
    <text evidence="4">The sequence shown here is derived from an EMBL/GenBank/DDBJ whole genome shotgun (WGS) entry which is preliminary data.</text>
</comment>
<dbReference type="RefSeq" id="WP_055259205.1">
    <property type="nucleotide sequence ID" value="NZ_CABIXL010000005.1"/>
</dbReference>
<dbReference type="PANTHER" id="PTHR33392">
    <property type="entry name" value="POLYISOPRENYL-TEICHOIC ACID--PEPTIDOGLYCAN TEICHOIC ACID TRANSFERASE TAGU"/>
    <property type="match status" value="1"/>
</dbReference>
<keyword evidence="2" id="KW-0472">Membrane</keyword>
<gene>
    <name evidence="4" type="primary">msrR</name>
    <name evidence="4" type="ORF">ERS852473_01545</name>
</gene>
<dbReference type="NCBIfam" id="TIGR00350">
    <property type="entry name" value="lytR_cpsA_psr"/>
    <property type="match status" value="1"/>
</dbReference>
<keyword evidence="2" id="KW-1133">Transmembrane helix</keyword>
<dbReference type="InterPro" id="IPR004474">
    <property type="entry name" value="LytR_CpsA_psr"/>
</dbReference>
<dbReference type="Gene3D" id="3.40.630.190">
    <property type="entry name" value="LCP protein"/>
    <property type="match status" value="1"/>
</dbReference>
<evidence type="ECO:0000256" key="1">
    <source>
        <dbReference type="ARBA" id="ARBA00006068"/>
    </source>
</evidence>
<reference evidence="4 5" key="1">
    <citation type="submission" date="2015-09" db="EMBL/GenBank/DDBJ databases">
        <authorList>
            <consortium name="Pathogen Informatics"/>
        </authorList>
    </citation>
    <scope>NUCLEOTIDE SEQUENCE [LARGE SCALE GENOMIC DNA]</scope>
    <source>
        <strain evidence="4 5">2789STDY5834858</strain>
    </source>
</reference>
<dbReference type="PANTHER" id="PTHR33392:SF6">
    <property type="entry name" value="POLYISOPRENYL-TEICHOIC ACID--PEPTIDOGLYCAN TEICHOIC ACID TRANSFERASE TAGU"/>
    <property type="match status" value="1"/>
</dbReference>
<dbReference type="InterPro" id="IPR050922">
    <property type="entry name" value="LytR/CpsA/Psr_CW_biosynth"/>
</dbReference>
<dbReference type="Pfam" id="PF03816">
    <property type="entry name" value="LytR_cpsA_psr"/>
    <property type="match status" value="1"/>
</dbReference>
<dbReference type="Proteomes" id="UP000095488">
    <property type="component" value="Unassembled WGS sequence"/>
</dbReference>
<feature type="transmembrane region" description="Helical" evidence="2">
    <location>
        <begin position="12"/>
        <end position="30"/>
    </location>
</feature>
<evidence type="ECO:0000256" key="2">
    <source>
        <dbReference type="SAM" id="Phobius"/>
    </source>
</evidence>
<feature type="domain" description="Cell envelope-related transcriptional attenuator" evidence="3">
    <location>
        <begin position="78"/>
        <end position="232"/>
    </location>
</feature>
<comment type="similarity">
    <text evidence="1">Belongs to the LytR/CpsA/Psr (LCP) family.</text>
</comment>
<organism evidence="4 5">
    <name type="scientific">Sarcina ventriculi</name>
    <name type="common">Clostridium ventriculi</name>
    <dbReference type="NCBI Taxonomy" id="1267"/>
    <lineage>
        <taxon>Bacteria</taxon>
        <taxon>Bacillati</taxon>
        <taxon>Bacillota</taxon>
        <taxon>Clostridia</taxon>
        <taxon>Eubacteriales</taxon>
        <taxon>Clostridiaceae</taxon>
        <taxon>Sarcina</taxon>
    </lineage>
</organism>
<evidence type="ECO:0000313" key="4">
    <source>
        <dbReference type="EMBL" id="CUN97280.1"/>
    </source>
</evidence>
<name>A0ABM9UQQ8_SARVE</name>
<protein>
    <submittedName>
        <fullName evidence="4">Regulatory protein msrR</fullName>
    </submittedName>
</protein>
<sequence>MKKFNIKTKASSILIFFTFLLISFLFFLNLNNLSKYDVVSDTYDVQNNKDSIPFTEVSGISNILLLSSDARFYDTTSRADSIMILTIDNVNKKLKITSLLRDMLVNIDNHGEEKLNHSFAYGGPLKTIETIENNFGIKINNYIIIDFNSFREIINTIGGITVNIKDYEVSELNKFILDSGGNTSDLILSSGEYTLNGYQALSYARIRKVGDGEYERTTRQRNLINLILAKIKTLSPFKTVQLVKDLFPYIKTNINITSAINYFLTTLTIYSKNSSIEQLQIPINSISKERLYPSKGWVLLFDKKETSKALKDFIFNDKLYTPSTNNMQSMIKEYDLKYGNKKR</sequence>
<evidence type="ECO:0000259" key="3">
    <source>
        <dbReference type="Pfam" id="PF03816"/>
    </source>
</evidence>
<dbReference type="EMBL" id="CYZR01000005">
    <property type="protein sequence ID" value="CUN97280.1"/>
    <property type="molecule type" value="Genomic_DNA"/>
</dbReference>
<accession>A0ABM9UQQ8</accession>
<proteinExistence type="inferred from homology"/>
<keyword evidence="5" id="KW-1185">Reference proteome</keyword>
<keyword evidence="2" id="KW-0812">Transmembrane</keyword>
<evidence type="ECO:0000313" key="5">
    <source>
        <dbReference type="Proteomes" id="UP000095488"/>
    </source>
</evidence>